<dbReference type="EMBL" id="QDDL01000016">
    <property type="protein sequence ID" value="PVZ63424.1"/>
    <property type="molecule type" value="Genomic_DNA"/>
</dbReference>
<keyword evidence="3" id="KW-1185">Reference proteome</keyword>
<feature type="domain" description="Cthe-2314-like HEPN" evidence="1">
    <location>
        <begin position="57"/>
        <end position="131"/>
    </location>
</feature>
<evidence type="ECO:0000313" key="3">
    <source>
        <dbReference type="Proteomes" id="UP000244906"/>
    </source>
</evidence>
<reference evidence="2 3" key="1">
    <citation type="submission" date="2018-04" db="EMBL/GenBank/DDBJ databases">
        <title>Thalassorhabdus spongiae gen. nov., sp. nov., isolated from a marine sponge in South-West Iceland.</title>
        <authorList>
            <person name="Knobloch S."/>
            <person name="Daussin A."/>
            <person name="Johannsson R."/>
            <person name="Marteinsson V.T."/>
        </authorList>
    </citation>
    <scope>NUCLEOTIDE SEQUENCE [LARGE SCALE GENOMIC DNA]</scope>
    <source>
        <strain evidence="2 3">Hp12</strain>
    </source>
</reference>
<dbReference type="AlphaFoldDB" id="A0A2V1GV12"/>
<evidence type="ECO:0000313" key="2">
    <source>
        <dbReference type="EMBL" id="PVZ63424.1"/>
    </source>
</evidence>
<proteinExistence type="predicted"/>
<comment type="caution">
    <text evidence="2">The sequence shown here is derived from an EMBL/GenBank/DDBJ whole genome shotgun (WGS) entry which is preliminary data.</text>
</comment>
<gene>
    <name evidence="2" type="ORF">DC094_21180</name>
</gene>
<dbReference type="Pfam" id="PF18730">
    <property type="entry name" value="HEPN_Cthe2314"/>
    <property type="match status" value="1"/>
</dbReference>
<dbReference type="OrthoDB" id="7056524at2"/>
<protein>
    <recommendedName>
        <fullName evidence="1">Cthe-2314-like HEPN domain-containing protein</fullName>
    </recommendedName>
</protein>
<dbReference type="RefSeq" id="WP_116689119.1">
    <property type="nucleotide sequence ID" value="NZ_CAWNYD010000016.1"/>
</dbReference>
<dbReference type="InterPro" id="IPR041394">
    <property type="entry name" value="HEPN_Cthe2314"/>
</dbReference>
<name>A0A2V1GV12_9GAMM</name>
<organism evidence="2 3">
    <name type="scientific">Pelagibaculum spongiae</name>
    <dbReference type="NCBI Taxonomy" id="2080658"/>
    <lineage>
        <taxon>Bacteria</taxon>
        <taxon>Pseudomonadati</taxon>
        <taxon>Pseudomonadota</taxon>
        <taxon>Gammaproteobacteria</taxon>
        <taxon>Oceanospirillales</taxon>
        <taxon>Pelagibaculum</taxon>
    </lineage>
</organism>
<sequence>MNHRIFTLFLSDLEFHKKDIEPTDDQQYQIDCWQTCKSIDTALRKLVIAEQCIRKSHAFCPNDHQVAEYIEFHIENYIIRSRSVYDRVLIFTNFLCDIQMSKEYVNHNAIITNQKIEKWKLKNKLKSVNKRVITPPKILFIPAKKHLISHSIAIDLICENR</sequence>
<dbReference type="Proteomes" id="UP000244906">
    <property type="component" value="Unassembled WGS sequence"/>
</dbReference>
<evidence type="ECO:0000259" key="1">
    <source>
        <dbReference type="Pfam" id="PF18730"/>
    </source>
</evidence>
<accession>A0A2V1GV12</accession>